<accession>A0A6I4UYA3</accession>
<dbReference type="SUPFAM" id="SSF55729">
    <property type="entry name" value="Acyl-CoA N-acyltransferases (Nat)"/>
    <property type="match status" value="1"/>
</dbReference>
<evidence type="ECO:0000256" key="2">
    <source>
        <dbReference type="ARBA" id="ARBA00010712"/>
    </source>
</evidence>
<evidence type="ECO:0000256" key="5">
    <source>
        <dbReference type="ARBA" id="ARBA00022679"/>
    </source>
</evidence>
<dbReference type="EC" id="2.3.1.178" evidence="3 8"/>
<dbReference type="PANTHER" id="PTHR43072:SF23">
    <property type="entry name" value="UPF0039 PROTEIN C11D3.02C"/>
    <property type="match status" value="1"/>
</dbReference>
<dbReference type="Pfam" id="PF00583">
    <property type="entry name" value="Acetyltransf_1"/>
    <property type="match status" value="1"/>
</dbReference>
<dbReference type="NCBIfam" id="TIGR02406">
    <property type="entry name" value="ectoine_EctA"/>
    <property type="match status" value="1"/>
</dbReference>
<evidence type="ECO:0000256" key="8">
    <source>
        <dbReference type="RuleBase" id="RU365045"/>
    </source>
</evidence>
<dbReference type="InterPro" id="IPR016181">
    <property type="entry name" value="Acyl_CoA_acyltransferase"/>
</dbReference>
<comment type="catalytic activity">
    <reaction evidence="7 8">
        <text>L-2,4-diaminobutanoate + acetyl-CoA = (2S)-4-acetamido-2-aminobutanoate + CoA + H(+)</text>
        <dbReference type="Rhea" id="RHEA:16901"/>
        <dbReference type="ChEBI" id="CHEBI:15378"/>
        <dbReference type="ChEBI" id="CHEBI:57287"/>
        <dbReference type="ChEBI" id="CHEBI:57288"/>
        <dbReference type="ChEBI" id="CHEBI:58761"/>
        <dbReference type="ChEBI" id="CHEBI:58929"/>
        <dbReference type="EC" id="2.3.1.178"/>
    </reaction>
</comment>
<sequence length="176" mass="19213">MECAGTESLTLRMPSAEDGPAISRLIASSPPLDTNSAYCNLLQCTDFRETCVVAERDGEALGWISAYRPPATPDRLFVWQVAVHSAARGEGLALKMLEALIARPAAADATMLTTTITEDNQASWGLFEAFARRNGATLTRAPRFEQDAHFAGAHATEWEARIFPLPTFRTETETHS</sequence>
<evidence type="ECO:0000256" key="1">
    <source>
        <dbReference type="ARBA" id="ARBA00004978"/>
    </source>
</evidence>
<dbReference type="CDD" id="cd04301">
    <property type="entry name" value="NAT_SF"/>
    <property type="match status" value="1"/>
</dbReference>
<dbReference type="OrthoDB" id="2436196at2"/>
<dbReference type="AlphaFoldDB" id="A0A6I4UYA3"/>
<reference evidence="10 11" key="1">
    <citation type="submission" date="2019-12" db="EMBL/GenBank/DDBJ databases">
        <title>Genomic-based taxomic classification of the family Erythrobacteraceae.</title>
        <authorList>
            <person name="Xu L."/>
        </authorList>
    </citation>
    <scope>NUCLEOTIDE SEQUENCE [LARGE SCALE GENOMIC DNA]</scope>
    <source>
        <strain evidence="10 11">MCCC 1K02066</strain>
    </source>
</reference>
<gene>
    <name evidence="8 10" type="primary">ectA</name>
    <name evidence="10" type="ORF">GRI75_13035</name>
</gene>
<dbReference type="Proteomes" id="UP000469159">
    <property type="component" value="Unassembled WGS sequence"/>
</dbReference>
<dbReference type="PROSITE" id="PS51186">
    <property type="entry name" value="GNAT"/>
    <property type="match status" value="1"/>
</dbReference>
<evidence type="ECO:0000259" key="9">
    <source>
        <dbReference type="PROSITE" id="PS51186"/>
    </source>
</evidence>
<dbReference type="GO" id="GO:0033816">
    <property type="term" value="F:diaminobutyrate acetyltransferase activity"/>
    <property type="evidence" value="ECO:0007669"/>
    <property type="project" value="UniProtKB-EC"/>
</dbReference>
<keyword evidence="11" id="KW-1185">Reference proteome</keyword>
<proteinExistence type="inferred from homology"/>
<comment type="function">
    <text evidence="8">Catalyzes the acetylation of L-2,4-diaminobutyrate (DABA) to gamma-N-acetyl-alpha,gamma-diaminobutyric acid (ADABA) with acetyl coenzyme A.</text>
</comment>
<dbReference type="UniPathway" id="UPA00067">
    <property type="reaction ID" value="UER00122"/>
</dbReference>
<dbReference type="InterPro" id="IPR012772">
    <property type="entry name" value="Ectoine_EctA"/>
</dbReference>
<feature type="domain" description="N-acetyltransferase" evidence="9">
    <location>
        <begin position="9"/>
        <end position="157"/>
    </location>
</feature>
<evidence type="ECO:0000256" key="4">
    <source>
        <dbReference type="ARBA" id="ARBA00017935"/>
    </source>
</evidence>
<comment type="caution">
    <text evidence="10">The sequence shown here is derived from an EMBL/GenBank/DDBJ whole genome shotgun (WGS) entry which is preliminary data.</text>
</comment>
<evidence type="ECO:0000256" key="7">
    <source>
        <dbReference type="ARBA" id="ARBA00048924"/>
    </source>
</evidence>
<dbReference type="GO" id="GO:0019491">
    <property type="term" value="P:ectoine biosynthetic process"/>
    <property type="evidence" value="ECO:0007669"/>
    <property type="project" value="UniProtKB-UniPathway"/>
</dbReference>
<protein>
    <recommendedName>
        <fullName evidence="4 8">L-2,4-diaminobutyric acid acetyltransferase</fullName>
        <shortName evidence="8">DABA acetyltransferase</shortName>
        <ecNumber evidence="3 8">2.3.1.178</ecNumber>
    </recommendedName>
</protein>
<comment type="similarity">
    <text evidence="2 8">Belongs to the acetyltransferase family. EctA subfamily.</text>
</comment>
<name>A0A6I4UYA3_9SPHN</name>
<evidence type="ECO:0000313" key="11">
    <source>
        <dbReference type="Proteomes" id="UP000469159"/>
    </source>
</evidence>
<dbReference type="InterPro" id="IPR000182">
    <property type="entry name" value="GNAT_dom"/>
</dbReference>
<evidence type="ECO:0000313" key="10">
    <source>
        <dbReference type="EMBL" id="MXP42563.1"/>
    </source>
</evidence>
<dbReference type="PANTHER" id="PTHR43072">
    <property type="entry name" value="N-ACETYLTRANSFERASE"/>
    <property type="match status" value="1"/>
</dbReference>
<dbReference type="Gene3D" id="3.40.630.30">
    <property type="match status" value="1"/>
</dbReference>
<keyword evidence="6 8" id="KW-0012">Acyltransferase</keyword>
<evidence type="ECO:0000256" key="3">
    <source>
        <dbReference type="ARBA" id="ARBA00012355"/>
    </source>
</evidence>
<evidence type="ECO:0000256" key="6">
    <source>
        <dbReference type="ARBA" id="ARBA00023315"/>
    </source>
</evidence>
<comment type="pathway">
    <text evidence="1 8">Amine and polyamine biosynthesis; ectoine biosynthesis; L-ectoine from L-aspartate 4-semialdehyde: step 2/3.</text>
</comment>
<keyword evidence="5 8" id="KW-0808">Transferase</keyword>
<dbReference type="EMBL" id="WTYK01000008">
    <property type="protein sequence ID" value="MXP42563.1"/>
    <property type="molecule type" value="Genomic_DNA"/>
</dbReference>
<organism evidence="10 11">
    <name type="scientific">Croceibacterium soli</name>
    <dbReference type="NCBI Taxonomy" id="1739690"/>
    <lineage>
        <taxon>Bacteria</taxon>
        <taxon>Pseudomonadati</taxon>
        <taxon>Pseudomonadota</taxon>
        <taxon>Alphaproteobacteria</taxon>
        <taxon>Sphingomonadales</taxon>
        <taxon>Erythrobacteraceae</taxon>
        <taxon>Croceibacterium</taxon>
    </lineage>
</organism>